<dbReference type="PANTHER" id="PTHR48100:SF1">
    <property type="entry name" value="HISTIDINE PHOSPHATASE FAMILY PROTEIN-RELATED"/>
    <property type="match status" value="1"/>
</dbReference>
<accession>A0A835RI84</accession>
<organism evidence="1 2">
    <name type="scientific">Vanilla planifolia</name>
    <name type="common">Vanilla</name>
    <dbReference type="NCBI Taxonomy" id="51239"/>
    <lineage>
        <taxon>Eukaryota</taxon>
        <taxon>Viridiplantae</taxon>
        <taxon>Streptophyta</taxon>
        <taxon>Embryophyta</taxon>
        <taxon>Tracheophyta</taxon>
        <taxon>Spermatophyta</taxon>
        <taxon>Magnoliopsida</taxon>
        <taxon>Liliopsida</taxon>
        <taxon>Asparagales</taxon>
        <taxon>Orchidaceae</taxon>
        <taxon>Vanilloideae</taxon>
        <taxon>Vanilleae</taxon>
        <taxon>Vanilla</taxon>
    </lineage>
</organism>
<name>A0A835RI84_VANPL</name>
<dbReference type="PANTHER" id="PTHR48100">
    <property type="entry name" value="BROAD-SPECIFICITY PHOSPHATASE YOR283W-RELATED"/>
    <property type="match status" value="1"/>
</dbReference>
<proteinExistence type="predicted"/>
<comment type="caution">
    <text evidence="1">The sequence shown here is derived from an EMBL/GenBank/DDBJ whole genome shotgun (WGS) entry which is preliminary data.</text>
</comment>
<evidence type="ECO:0000313" key="2">
    <source>
        <dbReference type="Proteomes" id="UP000636800"/>
    </source>
</evidence>
<evidence type="ECO:0000313" key="1">
    <source>
        <dbReference type="EMBL" id="KAG0488640.1"/>
    </source>
</evidence>
<dbReference type="InterPro" id="IPR029033">
    <property type="entry name" value="His_PPase_superfam"/>
</dbReference>
<keyword evidence="2" id="KW-1185">Reference proteome</keyword>
<dbReference type="InterPro" id="IPR050275">
    <property type="entry name" value="PGM_Phosphatase"/>
</dbReference>
<protein>
    <recommendedName>
        <fullName evidence="3">Phosphoglycerate mutase-like protein 1</fullName>
    </recommendedName>
</protein>
<reference evidence="1 2" key="1">
    <citation type="journal article" date="2020" name="Nat. Food">
        <title>A phased Vanilla planifolia genome enables genetic improvement of flavour and production.</title>
        <authorList>
            <person name="Hasing T."/>
            <person name="Tang H."/>
            <person name="Brym M."/>
            <person name="Khazi F."/>
            <person name="Huang T."/>
            <person name="Chambers A.H."/>
        </authorList>
    </citation>
    <scope>NUCLEOTIDE SEQUENCE [LARGE SCALE GENOMIC DNA]</scope>
    <source>
        <tissue evidence="1">Leaf</tissue>
    </source>
</reference>
<gene>
    <name evidence="1" type="ORF">HPP92_007451</name>
</gene>
<dbReference type="Gene3D" id="3.40.50.1240">
    <property type="entry name" value="Phosphoglycerate mutase-like"/>
    <property type="match status" value="1"/>
</dbReference>
<sequence length="314" mass="35503">MRAIYARGIPSDRSEHATAFCILLRHSRDPASKVPSIAVISRRNVRANNYFDLSMLGYSAVSAKMVWMAVVVLLCFPYGNAKYYTWHAQGIHNVAAEKDHSAYLSEEYFDAHLTSLGWNQVDNLRRHVISSGLAKKIDLVITSPLLRTMQTAVGVFGGDGFVDEAKGLPLMIENAGNCGRPAISSVETLPFIAVEACREHLGVHPCDRRRTISEYQILFPSLDFSLIESNEDNLWKPDVREANEDLADRGIQFINWLWTRKEKEIAIVTHSGFLLHTLKKFSKDFHPLIKDEISKHFANCELRSLVLVDNRFIS</sequence>
<dbReference type="GO" id="GO:0016791">
    <property type="term" value="F:phosphatase activity"/>
    <property type="evidence" value="ECO:0007669"/>
    <property type="project" value="TreeGrafter"/>
</dbReference>
<evidence type="ECO:0008006" key="3">
    <source>
        <dbReference type="Google" id="ProtNLM"/>
    </source>
</evidence>
<dbReference type="OrthoDB" id="1657402at2759"/>
<dbReference type="EMBL" id="JADCNL010000003">
    <property type="protein sequence ID" value="KAG0488640.1"/>
    <property type="molecule type" value="Genomic_DNA"/>
</dbReference>
<dbReference type="AlphaFoldDB" id="A0A835RI84"/>
<dbReference type="Proteomes" id="UP000636800">
    <property type="component" value="Chromosome 3"/>
</dbReference>
<dbReference type="SUPFAM" id="SSF53254">
    <property type="entry name" value="Phosphoglycerate mutase-like"/>
    <property type="match status" value="1"/>
</dbReference>
<dbReference type="GO" id="GO:0005737">
    <property type="term" value="C:cytoplasm"/>
    <property type="evidence" value="ECO:0007669"/>
    <property type="project" value="TreeGrafter"/>
</dbReference>